<organism evidence="1 2">
    <name type="scientific">Brasilonema bromeliae SPC951</name>
    <dbReference type="NCBI Taxonomy" id="385972"/>
    <lineage>
        <taxon>Bacteria</taxon>
        <taxon>Bacillati</taxon>
        <taxon>Cyanobacteriota</taxon>
        <taxon>Cyanophyceae</taxon>
        <taxon>Nostocales</taxon>
        <taxon>Scytonemataceae</taxon>
        <taxon>Brasilonema</taxon>
        <taxon>Bromeliae group (in: Brasilonema)</taxon>
    </lineage>
</organism>
<reference evidence="1 2" key="1">
    <citation type="submission" date="2018-06" db="EMBL/GenBank/DDBJ databases">
        <title>Comparative genomics of Brasilonema spp. strains.</title>
        <authorList>
            <person name="Alvarenga D.O."/>
            <person name="Fiore M.F."/>
            <person name="Varani A.M."/>
        </authorList>
    </citation>
    <scope>NUCLEOTIDE SEQUENCE [LARGE SCALE GENOMIC DNA]</scope>
    <source>
        <strain evidence="1 2">SPC951</strain>
    </source>
</reference>
<proteinExistence type="predicted"/>
<sequence length="84" mass="9373">MYSQMLRAFTLDSPILTESQLVRVPLLIQGMTPKAKVIVLNSTENKNAQIAKVFIPHIYISGVPISHQQPETQESGTVQLNKQI</sequence>
<dbReference type="Proteomes" id="UP000718564">
    <property type="component" value="Unassembled WGS sequence"/>
</dbReference>
<dbReference type="EMBL" id="QMEB01000241">
    <property type="protein sequence ID" value="NMG22293.1"/>
    <property type="molecule type" value="Genomic_DNA"/>
</dbReference>
<evidence type="ECO:0000313" key="1">
    <source>
        <dbReference type="EMBL" id="NMG22293.1"/>
    </source>
</evidence>
<protein>
    <submittedName>
        <fullName evidence="1">Uncharacterized protein</fullName>
    </submittedName>
</protein>
<accession>A0ABX1PEA9</accession>
<comment type="caution">
    <text evidence="1">The sequence shown here is derived from an EMBL/GenBank/DDBJ whole genome shotgun (WGS) entry which is preliminary data.</text>
</comment>
<gene>
    <name evidence="1" type="ORF">DP116_23710</name>
</gene>
<name>A0ABX1PEA9_9CYAN</name>
<keyword evidence="2" id="KW-1185">Reference proteome</keyword>
<evidence type="ECO:0000313" key="2">
    <source>
        <dbReference type="Proteomes" id="UP000718564"/>
    </source>
</evidence>